<accession>A0A7W6C1D4</accession>
<evidence type="ECO:0000313" key="1">
    <source>
        <dbReference type="EMBL" id="MBB3941674.1"/>
    </source>
</evidence>
<reference evidence="1 2" key="1">
    <citation type="submission" date="2020-08" db="EMBL/GenBank/DDBJ databases">
        <title>Genomic Encyclopedia of Type Strains, Phase IV (KMG-IV): sequencing the most valuable type-strain genomes for metagenomic binning, comparative biology and taxonomic classification.</title>
        <authorList>
            <person name="Goeker M."/>
        </authorList>
    </citation>
    <scope>NUCLEOTIDE SEQUENCE [LARGE SCALE GENOMIC DNA]</scope>
    <source>
        <strain evidence="1 2">DSM 27568</strain>
    </source>
</reference>
<evidence type="ECO:0000313" key="2">
    <source>
        <dbReference type="Proteomes" id="UP000561459"/>
    </source>
</evidence>
<protein>
    <submittedName>
        <fullName evidence="1">Uncharacterized protein</fullName>
    </submittedName>
</protein>
<sequence length="120" mass="13547">MAETSHYRDHFMAFIQELDMHVSAVDLDADVLDIRMSQETYPAFHEQDDYGAGQALERHLRAKDRAASPTSACAIRQANAPRCSAARLLANCRQERHLCCGWDGRAITTVHEKVAFKWTA</sequence>
<organism evidence="1 2">
    <name type="scientific">Novosphingobium fluoreni</name>
    <dbReference type="NCBI Taxonomy" id="1391222"/>
    <lineage>
        <taxon>Bacteria</taxon>
        <taxon>Pseudomonadati</taxon>
        <taxon>Pseudomonadota</taxon>
        <taxon>Alphaproteobacteria</taxon>
        <taxon>Sphingomonadales</taxon>
        <taxon>Sphingomonadaceae</taxon>
        <taxon>Novosphingobium</taxon>
    </lineage>
</organism>
<comment type="caution">
    <text evidence="1">The sequence shown here is derived from an EMBL/GenBank/DDBJ whole genome shotgun (WGS) entry which is preliminary data.</text>
</comment>
<dbReference type="Proteomes" id="UP000561459">
    <property type="component" value="Unassembled WGS sequence"/>
</dbReference>
<dbReference type="AlphaFoldDB" id="A0A7W6C1D4"/>
<name>A0A7W6C1D4_9SPHN</name>
<keyword evidence="2" id="KW-1185">Reference proteome</keyword>
<proteinExistence type="predicted"/>
<gene>
    <name evidence="1" type="ORF">GGR39_003355</name>
</gene>
<dbReference type="EMBL" id="JACIDY010000014">
    <property type="protein sequence ID" value="MBB3941674.1"/>
    <property type="molecule type" value="Genomic_DNA"/>
</dbReference>